<feature type="compositionally biased region" description="Acidic residues" evidence="9">
    <location>
        <begin position="997"/>
        <end position="1010"/>
    </location>
</feature>
<keyword evidence="7" id="KW-0961">Cell wall biogenesis/degradation</keyword>
<comment type="similarity">
    <text evidence="2">Belongs to the glycosyl hydrolase 81 family.</text>
</comment>
<feature type="region of interest" description="Disordered" evidence="9">
    <location>
        <begin position="1"/>
        <end position="20"/>
    </location>
</feature>
<keyword evidence="6" id="KW-0326">Glycosidase</keyword>
<keyword evidence="13" id="KW-1185">Reference proteome</keyword>
<feature type="region of interest" description="Disordered" evidence="9">
    <location>
        <begin position="81"/>
        <end position="108"/>
    </location>
</feature>
<feature type="region of interest" description="Disordered" evidence="9">
    <location>
        <begin position="997"/>
        <end position="1018"/>
    </location>
</feature>
<dbReference type="Pfam" id="PF17652">
    <property type="entry name" value="Glyco_hydro81C"/>
    <property type="match status" value="1"/>
</dbReference>
<evidence type="ECO:0000256" key="6">
    <source>
        <dbReference type="ARBA" id="ARBA00023295"/>
    </source>
</evidence>
<evidence type="ECO:0000256" key="4">
    <source>
        <dbReference type="ARBA" id="ARBA00022801"/>
    </source>
</evidence>
<feature type="compositionally biased region" description="Polar residues" evidence="9">
    <location>
        <begin position="90"/>
        <end position="107"/>
    </location>
</feature>
<dbReference type="InterPro" id="IPR040720">
    <property type="entry name" value="GH81_C"/>
</dbReference>
<protein>
    <recommendedName>
        <fullName evidence="3">glucan endo-1,3-beta-D-glucosidase</fullName>
        <ecNumber evidence="3">3.2.1.39</ecNumber>
    </recommendedName>
</protein>
<evidence type="ECO:0000259" key="11">
    <source>
        <dbReference type="Pfam" id="PF17652"/>
    </source>
</evidence>
<dbReference type="Proteomes" id="UP001165060">
    <property type="component" value="Unassembled WGS sequence"/>
</dbReference>
<evidence type="ECO:0000256" key="3">
    <source>
        <dbReference type="ARBA" id="ARBA00012780"/>
    </source>
</evidence>
<evidence type="ECO:0000313" key="13">
    <source>
        <dbReference type="Proteomes" id="UP001165060"/>
    </source>
</evidence>
<dbReference type="EC" id="3.2.1.39" evidence="3"/>
<keyword evidence="4" id="KW-0378">Hydrolase</keyword>
<comment type="catalytic activity">
    <reaction evidence="1">
        <text>Hydrolysis of (1-&gt;3)-beta-D-glucosidic linkages in (1-&gt;3)-beta-D-glucans.</text>
        <dbReference type="EC" id="3.2.1.39"/>
    </reaction>
</comment>
<organism evidence="12 13">
    <name type="scientific">Tetraparma gracilis</name>
    <dbReference type="NCBI Taxonomy" id="2962635"/>
    <lineage>
        <taxon>Eukaryota</taxon>
        <taxon>Sar</taxon>
        <taxon>Stramenopiles</taxon>
        <taxon>Ochrophyta</taxon>
        <taxon>Bolidophyceae</taxon>
        <taxon>Parmales</taxon>
        <taxon>Triparmaceae</taxon>
        <taxon>Tetraparma</taxon>
    </lineage>
</organism>
<evidence type="ECO:0000256" key="8">
    <source>
        <dbReference type="ARBA" id="ARBA00023326"/>
    </source>
</evidence>
<proteinExistence type="inferred from homology"/>
<feature type="domain" description="Glycosyl hydrolase family 81 C-terminal" evidence="11">
    <location>
        <begin position="556"/>
        <end position="988"/>
    </location>
</feature>
<keyword evidence="5" id="KW-0119">Carbohydrate metabolism</keyword>
<dbReference type="Gene3D" id="2.70.98.30">
    <property type="entry name" value="Golgi alpha-mannosidase II, domain 4"/>
    <property type="match status" value="1"/>
</dbReference>
<comment type="caution">
    <text evidence="12">The sequence shown here is derived from an EMBL/GenBank/DDBJ whole genome shotgun (WGS) entry which is preliminary data.</text>
</comment>
<sequence>MYGSLSPSSGSDELPSQHSRLPTLAPTTLLQFMDRHRLVALPFAALFLLSLLVAPSPPAASVALLGATFPSSPNAWSLLPPSSADDHSDTLTSLPSVSRGADSSPSKLLSDESLLPTNRWYQNLLIGLPALKSARLTDAHRAYVLPYIVDALFSPLSPNATAPCSSSSSSPAPAGLRVHSPNVAPGGDKIVQLEFDPGAGISLGGTTPAPGLLGATARKVNQIYRLPSDSGPNLLSVALEWYTVPSSTISSIVSSLSSLSLDPPEPPAMRAPLVRGSPYVTMEYEAGIIPTLTSDFYPLTSEVAPSTGLYLAVDDTTSSNTTLHCDTGETVTVTKSVTLSLIGSDFTYILYPSRPLDFKCRSAPPPPPAPPLAPGVVGPARDTSAVFELFAAEPLAEPLTLRLALASNCTTGANLKFCQNSAPTPPSKSAQFRRLLDLHANKYPTNDAAVEYTFPTMTKFEATSADVVMHFDWKAKDMKGTGEGDVLMYALPHHVDILEPVPGSQNGNTGLCDQPTMHGPACLVLGGDWAMRELLGDPDSVSFEARKLPRAAMIPDLAQALKEDVHYRLPQNYMMGAGDTYFSGKMLAKVARVLTIDRTLKALAAEDDARAGDDEERAGVVKAVKKVAAAGGLPTDAEVEAALEHLKQGATVWLNGTALAPFVYDAKWGGVVNCGCAYDDGGDPADAKCNNAIGASCPGLTDPGNNFGHGFYNDHHFHHGYHIYAAAVIASFDAAWGRKYFEPVMSLVRDIANPSAADKHFPLFRHKDWFLGSSWASGIGLINGGPYPNGRNQESSSEAIAAYEAVALYGATMYGAWSADQSASETDNDKSGIAANVRDLGRLLLATETRSADTYWHVRKEDSPEHRRIYPVNYTPNVVGMLWSTMAQFQTWFGSDPFLAIGIQLMPLTVASEKRDELGWATEMYPEFEASCNSSTVCVEQGWSVLVAAIGATVGHPEKALAQVLEIPASAFTSAGGNGHSLTNTIWYIATRPEVYDDGEDEQEETEDESGDKPKATCRPCTHTECSDSRFNECPTKSPFVCVAGISLGGCSKKPWKADGGGEGGCDECCEYRAGC</sequence>
<evidence type="ECO:0000256" key="7">
    <source>
        <dbReference type="ARBA" id="ARBA00023316"/>
    </source>
</evidence>
<dbReference type="PROSITE" id="PS52008">
    <property type="entry name" value="GH81"/>
    <property type="match status" value="1"/>
</dbReference>
<dbReference type="PANTHER" id="PTHR31983:SF0">
    <property type="entry name" value="GLUCAN ENDO-1,3-BETA-D-GLUCOSIDASE 2"/>
    <property type="match status" value="1"/>
</dbReference>
<evidence type="ECO:0000313" key="12">
    <source>
        <dbReference type="EMBL" id="GMI40347.1"/>
    </source>
</evidence>
<evidence type="ECO:0000256" key="2">
    <source>
        <dbReference type="ARBA" id="ARBA00010730"/>
    </source>
</evidence>
<dbReference type="InterPro" id="IPR005200">
    <property type="entry name" value="Endo-beta-glucanase"/>
</dbReference>
<accession>A0ABQ6N543</accession>
<evidence type="ECO:0000256" key="1">
    <source>
        <dbReference type="ARBA" id="ARBA00000382"/>
    </source>
</evidence>
<dbReference type="InterPro" id="IPR040451">
    <property type="entry name" value="GH81_N"/>
</dbReference>
<name>A0ABQ6N543_9STRA</name>
<dbReference type="EMBL" id="BRYB01000927">
    <property type="protein sequence ID" value="GMI40347.1"/>
    <property type="molecule type" value="Genomic_DNA"/>
</dbReference>
<reference evidence="12 13" key="1">
    <citation type="journal article" date="2023" name="Commun. Biol.">
        <title>Genome analysis of Parmales, the sister group of diatoms, reveals the evolutionary specialization of diatoms from phago-mixotrophs to photoautotrophs.</title>
        <authorList>
            <person name="Ban H."/>
            <person name="Sato S."/>
            <person name="Yoshikawa S."/>
            <person name="Yamada K."/>
            <person name="Nakamura Y."/>
            <person name="Ichinomiya M."/>
            <person name="Sato N."/>
            <person name="Blanc-Mathieu R."/>
            <person name="Endo H."/>
            <person name="Kuwata A."/>
            <person name="Ogata H."/>
        </authorList>
    </citation>
    <scope>NUCLEOTIDE SEQUENCE [LARGE SCALE GENOMIC DNA]</scope>
</reference>
<evidence type="ECO:0000256" key="9">
    <source>
        <dbReference type="SAM" id="MobiDB-lite"/>
    </source>
</evidence>
<gene>
    <name evidence="12" type="ORF">TeGR_g9517</name>
</gene>
<feature type="domain" description="Glycosyl hydrolase family 81 N-terminal" evidence="10">
    <location>
        <begin position="425"/>
        <end position="533"/>
    </location>
</feature>
<dbReference type="Pfam" id="PF03639">
    <property type="entry name" value="Glyco_hydro_81"/>
    <property type="match status" value="1"/>
</dbReference>
<keyword evidence="8" id="KW-0624">Polysaccharide degradation</keyword>
<evidence type="ECO:0000256" key="5">
    <source>
        <dbReference type="ARBA" id="ARBA00023277"/>
    </source>
</evidence>
<evidence type="ECO:0000259" key="10">
    <source>
        <dbReference type="Pfam" id="PF03639"/>
    </source>
</evidence>
<dbReference type="PANTHER" id="PTHR31983">
    <property type="entry name" value="ENDO-1,3(4)-BETA-GLUCANASE 1"/>
    <property type="match status" value="1"/>
</dbReference>